<feature type="chain" id="PRO_5034703851" evidence="2">
    <location>
        <begin position="22"/>
        <end position="170"/>
    </location>
</feature>
<gene>
    <name evidence="3" type="ORF">BO85DRAFT_475667</name>
</gene>
<evidence type="ECO:0000313" key="4">
    <source>
        <dbReference type="Proteomes" id="UP000249526"/>
    </source>
</evidence>
<feature type="region of interest" description="Disordered" evidence="1">
    <location>
        <begin position="105"/>
        <end position="128"/>
    </location>
</feature>
<feature type="signal peptide" evidence="2">
    <location>
        <begin position="1"/>
        <end position="21"/>
    </location>
</feature>
<name>A0A8G1VRW8_9EURO</name>
<dbReference type="AlphaFoldDB" id="A0A8G1VRW8"/>
<evidence type="ECO:0000256" key="1">
    <source>
        <dbReference type="SAM" id="MobiDB-lite"/>
    </source>
</evidence>
<evidence type="ECO:0000256" key="2">
    <source>
        <dbReference type="SAM" id="SignalP"/>
    </source>
</evidence>
<evidence type="ECO:0000313" key="3">
    <source>
        <dbReference type="EMBL" id="RAH60203.1"/>
    </source>
</evidence>
<keyword evidence="2" id="KW-0732">Signal</keyword>
<dbReference type="RefSeq" id="XP_025518125.1">
    <property type="nucleotide sequence ID" value="XM_025662740.1"/>
</dbReference>
<dbReference type="Proteomes" id="UP000249526">
    <property type="component" value="Unassembled WGS sequence"/>
</dbReference>
<protein>
    <submittedName>
        <fullName evidence="3">Uncharacterized protein</fullName>
    </submittedName>
</protein>
<dbReference type="GeneID" id="37166142"/>
<keyword evidence="4" id="KW-1185">Reference proteome</keyword>
<proteinExistence type="predicted"/>
<dbReference type="EMBL" id="KZ825057">
    <property type="protein sequence ID" value="RAH60203.1"/>
    <property type="molecule type" value="Genomic_DNA"/>
</dbReference>
<accession>A0A8G1VRW8</accession>
<organism evidence="3 4">
    <name type="scientific">Aspergillus piperis CBS 112811</name>
    <dbReference type="NCBI Taxonomy" id="1448313"/>
    <lineage>
        <taxon>Eukaryota</taxon>
        <taxon>Fungi</taxon>
        <taxon>Dikarya</taxon>
        <taxon>Ascomycota</taxon>
        <taxon>Pezizomycotina</taxon>
        <taxon>Eurotiomycetes</taxon>
        <taxon>Eurotiomycetidae</taxon>
        <taxon>Eurotiales</taxon>
        <taxon>Aspergillaceae</taxon>
        <taxon>Aspergillus</taxon>
        <taxon>Aspergillus subgen. Circumdati</taxon>
    </lineage>
</organism>
<reference evidence="3 4" key="1">
    <citation type="submission" date="2018-02" db="EMBL/GenBank/DDBJ databases">
        <title>The genomes of Aspergillus section Nigri reveals drivers in fungal speciation.</title>
        <authorList>
            <consortium name="DOE Joint Genome Institute"/>
            <person name="Vesth T.C."/>
            <person name="Nybo J."/>
            <person name="Theobald S."/>
            <person name="Brandl J."/>
            <person name="Frisvad J.C."/>
            <person name="Nielsen K.F."/>
            <person name="Lyhne E.K."/>
            <person name="Kogle M.E."/>
            <person name="Kuo A."/>
            <person name="Riley R."/>
            <person name="Clum A."/>
            <person name="Nolan M."/>
            <person name="Lipzen A."/>
            <person name="Salamov A."/>
            <person name="Henrissat B."/>
            <person name="Wiebenga A."/>
            <person name="De vries R.P."/>
            <person name="Grigoriev I.V."/>
            <person name="Mortensen U.H."/>
            <person name="Andersen M.R."/>
            <person name="Baker S.E."/>
        </authorList>
    </citation>
    <scope>NUCLEOTIDE SEQUENCE [LARGE SCALE GENOMIC DNA]</scope>
    <source>
        <strain evidence="3 4">CBS 112811</strain>
    </source>
</reference>
<sequence>MHVSPLMWLHAFLFEYMRVSHESMCVSYLWHVVWDYWATGIRKKLLLLFWYYNRCPTQDPTMKLSAIFLQASALLIATTLASPLPVPEDGSIRIPVKGAPAERNDGSIRIPVKGAPAKRDDGVSRIPVKGAPEKETYGVIRIPVKGAPAKREDGSIRIPVKGAPNKPTQE</sequence>
<feature type="region of interest" description="Disordered" evidence="1">
    <location>
        <begin position="148"/>
        <end position="170"/>
    </location>
</feature>